<dbReference type="Proteomes" id="UP000004664">
    <property type="component" value="Unassembled WGS sequence"/>
</dbReference>
<gene>
    <name evidence="2" type="ORF">Mettu_3605</name>
</gene>
<evidence type="ECO:0000256" key="1">
    <source>
        <dbReference type="SAM" id="MobiDB-lite"/>
    </source>
</evidence>
<dbReference type="HOGENOM" id="CLU_2193886_0_0_6"/>
<dbReference type="AlphaFoldDB" id="G3IZU8"/>
<organism evidence="2 3">
    <name type="scientific">Methylobacter tundripaludum (strain ATCC BAA-1195 / DSM 17260 / SV96)</name>
    <dbReference type="NCBI Taxonomy" id="697282"/>
    <lineage>
        <taxon>Bacteria</taxon>
        <taxon>Pseudomonadati</taxon>
        <taxon>Pseudomonadota</taxon>
        <taxon>Gammaproteobacteria</taxon>
        <taxon>Methylococcales</taxon>
        <taxon>Methylococcaceae</taxon>
        <taxon>Methylobacter</taxon>
    </lineage>
</organism>
<sequence>MKNKKKTTDSSKKTKEKSVKKDGKKLWIKRKTDWLMDDLGEEILDIFKELGFDEDYIQDQQSILAGKNRFAILLWCNELDASCNAALADRLGVNVDDFNITLKTLTKL</sequence>
<accession>G3IZU8</accession>
<protein>
    <submittedName>
        <fullName evidence="2">Uncharacterized protein</fullName>
    </submittedName>
</protein>
<dbReference type="OrthoDB" id="7101994at2"/>
<name>G3IZU8_METTV</name>
<feature type="region of interest" description="Disordered" evidence="1">
    <location>
        <begin position="1"/>
        <end position="23"/>
    </location>
</feature>
<dbReference type="RefSeq" id="WP_006892795.1">
    <property type="nucleotide sequence ID" value="NZ_JH109153.1"/>
</dbReference>
<evidence type="ECO:0000313" key="3">
    <source>
        <dbReference type="Proteomes" id="UP000004664"/>
    </source>
</evidence>
<dbReference type="STRING" id="697282.Mettu_3605"/>
<reference evidence="2 3" key="1">
    <citation type="submission" date="2011-06" db="EMBL/GenBank/DDBJ databases">
        <title>Genomic sequence of Methylobacter tundripaludum SV96.</title>
        <authorList>
            <consortium name="US DOE Joint Genome Institute"/>
            <person name="Lucas S."/>
            <person name="Han J."/>
            <person name="Lapidus A."/>
            <person name="Cheng J.-F."/>
            <person name="Goodwin L."/>
            <person name="Pitluck S."/>
            <person name="Held B."/>
            <person name="Detter J.C."/>
            <person name="Han C."/>
            <person name="Tapia R."/>
            <person name="Land M."/>
            <person name="Hauser L."/>
            <person name="Kyrpides N."/>
            <person name="Ivanova N."/>
            <person name="Ovchinnikova G."/>
            <person name="Pagani I."/>
            <person name="Klotz M.G."/>
            <person name="Dispirito A.A."/>
            <person name="Murrell J.C."/>
            <person name="Dunfield P."/>
            <person name="Kalyuzhnaya M.G."/>
            <person name="Svenning M."/>
            <person name="Trotsenko Y.A."/>
            <person name="Stein L.Y."/>
            <person name="Woyke T."/>
        </authorList>
    </citation>
    <scope>NUCLEOTIDE SEQUENCE [LARGE SCALE GENOMIC DNA]</scope>
    <source>
        <strain evidence="3">ATCC BAA-1195 / DSM 17260 / SV96</strain>
    </source>
</reference>
<proteinExistence type="predicted"/>
<keyword evidence="3" id="KW-1185">Reference proteome</keyword>
<evidence type="ECO:0000313" key="2">
    <source>
        <dbReference type="EMBL" id="EGW20470.1"/>
    </source>
</evidence>
<dbReference type="EMBL" id="JH109153">
    <property type="protein sequence ID" value="EGW20470.1"/>
    <property type="molecule type" value="Genomic_DNA"/>
</dbReference>